<evidence type="ECO:0000313" key="5">
    <source>
        <dbReference type="Proteomes" id="UP000191004"/>
    </source>
</evidence>
<name>A0A1T3C6I6_9HYPO</name>
<dbReference type="EMBL" id="LVVK01000023">
    <property type="protein sequence ID" value="OPB36718.1"/>
    <property type="molecule type" value="Genomic_DNA"/>
</dbReference>
<evidence type="ECO:0000313" key="4">
    <source>
        <dbReference type="EMBL" id="OPB36718.1"/>
    </source>
</evidence>
<keyword evidence="2" id="KW-0472">Membrane</keyword>
<feature type="compositionally biased region" description="Low complexity" evidence="1">
    <location>
        <begin position="148"/>
        <end position="159"/>
    </location>
</feature>
<keyword evidence="2" id="KW-0812">Transmembrane</keyword>
<keyword evidence="5" id="KW-1185">Reference proteome</keyword>
<feature type="compositionally biased region" description="Polar residues" evidence="1">
    <location>
        <begin position="160"/>
        <end position="180"/>
    </location>
</feature>
<comment type="caution">
    <text evidence="4">The sequence shown here is derived from an EMBL/GenBank/DDBJ whole genome shotgun (WGS) entry which is preliminary data.</text>
</comment>
<feature type="signal peptide" evidence="3">
    <location>
        <begin position="1"/>
        <end position="20"/>
    </location>
</feature>
<accession>A0A1T3C6I6</accession>
<keyword evidence="3" id="KW-0732">Signal</keyword>
<evidence type="ECO:0000256" key="1">
    <source>
        <dbReference type="SAM" id="MobiDB-lite"/>
    </source>
</evidence>
<evidence type="ECO:0000256" key="2">
    <source>
        <dbReference type="SAM" id="Phobius"/>
    </source>
</evidence>
<sequence>MAAPKMTMALASLLLSGAFAATQYSDSQSTVTVETQQIGTTTSNGILMYSMNYCTVIESTQCQVSVTTATNAVVPESSIGYSASVESTTQAVSVTPIGEPIPTTVWSHVDPGAPQPTVTVVSTTDTLSSPSLETNSVLAATGSTAVTSGTTMASGSVTGKQQTNSTSVMSHDSPSGSMTAPSAPDRTSAGVALKAISGVAFGGLAMVMALFM</sequence>
<dbReference type="AlphaFoldDB" id="A0A1T3C6I6"/>
<reference evidence="4 5" key="1">
    <citation type="submission" date="2016-04" db="EMBL/GenBank/DDBJ databases">
        <title>Multiple horizontal gene transfer events from other fungi enriched the ability of the initially mycotrophic fungus Trichoderma (Ascomycota) to feed on dead plant biomass.</title>
        <authorList>
            <person name="Atanasova L."/>
            <person name="Chenthamara K."/>
            <person name="Zhang J."/>
            <person name="Grujic M."/>
            <person name="Henrissat B."/>
            <person name="Kuo A."/>
            <person name="Aertz A."/>
            <person name="Salamov A."/>
            <person name="Lipzen A."/>
            <person name="Labutti K."/>
            <person name="Barry K."/>
            <person name="Miao Y."/>
            <person name="Rahimi M.J."/>
            <person name="Shen Q."/>
            <person name="Grigoriev I.V."/>
            <person name="Kubicek C.P."/>
            <person name="Druzhinina I.S."/>
        </authorList>
    </citation>
    <scope>NUCLEOTIDE SEQUENCE [LARGE SCALE GENOMIC DNA]</scope>
    <source>
        <strain evidence="4 5">NJAU 4742</strain>
    </source>
</reference>
<evidence type="ECO:0000256" key="3">
    <source>
        <dbReference type="SAM" id="SignalP"/>
    </source>
</evidence>
<evidence type="ECO:0008006" key="6">
    <source>
        <dbReference type="Google" id="ProtNLM"/>
    </source>
</evidence>
<gene>
    <name evidence="4" type="ORF">A0O28_0057980</name>
</gene>
<feature type="chain" id="PRO_5013137492" description="HFB protein" evidence="3">
    <location>
        <begin position="21"/>
        <end position="212"/>
    </location>
</feature>
<feature type="region of interest" description="Disordered" evidence="1">
    <location>
        <begin position="148"/>
        <end position="184"/>
    </location>
</feature>
<keyword evidence="2" id="KW-1133">Transmembrane helix</keyword>
<dbReference type="OrthoDB" id="5103851at2759"/>
<feature type="transmembrane region" description="Helical" evidence="2">
    <location>
        <begin position="191"/>
        <end position="211"/>
    </location>
</feature>
<proteinExistence type="predicted"/>
<dbReference type="Proteomes" id="UP000191004">
    <property type="component" value="Unassembled WGS sequence"/>
</dbReference>
<organism evidence="4 5">
    <name type="scientific">Trichoderma guizhouense</name>
    <dbReference type="NCBI Taxonomy" id="1491466"/>
    <lineage>
        <taxon>Eukaryota</taxon>
        <taxon>Fungi</taxon>
        <taxon>Dikarya</taxon>
        <taxon>Ascomycota</taxon>
        <taxon>Pezizomycotina</taxon>
        <taxon>Sordariomycetes</taxon>
        <taxon>Hypocreomycetidae</taxon>
        <taxon>Hypocreales</taxon>
        <taxon>Hypocreaceae</taxon>
        <taxon>Trichoderma</taxon>
    </lineage>
</organism>
<protein>
    <recommendedName>
        <fullName evidence="6">HFB protein</fullName>
    </recommendedName>
</protein>